<comment type="caution">
    <text evidence="1">The sequence shown here is derived from an EMBL/GenBank/DDBJ whole genome shotgun (WGS) entry which is preliminary data.</text>
</comment>
<evidence type="ECO:0000313" key="2">
    <source>
        <dbReference type="Proteomes" id="UP000293172"/>
    </source>
</evidence>
<dbReference type="AlphaFoldDB" id="A0A4Q9R1G1"/>
<evidence type="ECO:0000313" key="1">
    <source>
        <dbReference type="EMBL" id="TBU91980.1"/>
    </source>
</evidence>
<accession>A0A4Q9R1G1</accession>
<organism evidence="1 2">
    <name type="scientific">Phytopseudomonas dryadis</name>
    <dbReference type="NCBI Taxonomy" id="2487520"/>
    <lineage>
        <taxon>Bacteria</taxon>
        <taxon>Pseudomonadati</taxon>
        <taxon>Pseudomonadota</taxon>
        <taxon>Gammaproteobacteria</taxon>
        <taxon>Pseudomonadales</taxon>
        <taxon>Pseudomonadaceae</taxon>
        <taxon>Phytopseudomonas</taxon>
    </lineage>
</organism>
<dbReference type="Proteomes" id="UP000293172">
    <property type="component" value="Unassembled WGS sequence"/>
</dbReference>
<sequence length="81" mass="9182">MMSVLEQRRIIETAFLPLNCRCSVCHDDSMVIEISDPLTREVLIKVTGIARSRLASSRDISRFVLQLRHDLRAAKDGSRLA</sequence>
<dbReference type="InterPro" id="IPR012448">
    <property type="entry name" value="DUF1652"/>
</dbReference>
<proteinExistence type="predicted"/>
<dbReference type="OrthoDB" id="6906904at2"/>
<name>A0A4Q9R1G1_9GAMM</name>
<gene>
    <name evidence="1" type="ORF">DNK44_13685</name>
</gene>
<reference evidence="1 2" key="1">
    <citation type="submission" date="2018-06" db="EMBL/GenBank/DDBJ databases">
        <title>Three novel Pseudomonas species isolated from symptomatic oak.</title>
        <authorList>
            <person name="Bueno-Gonzalez V."/>
            <person name="Brady C."/>
        </authorList>
    </citation>
    <scope>NUCLEOTIDE SEQUENCE [LARGE SCALE GENOMIC DNA]</scope>
    <source>
        <strain evidence="1 2">P6B</strain>
    </source>
</reference>
<protein>
    <recommendedName>
        <fullName evidence="3">DUF1652 domain-containing protein</fullName>
    </recommendedName>
</protein>
<evidence type="ECO:0008006" key="3">
    <source>
        <dbReference type="Google" id="ProtNLM"/>
    </source>
</evidence>
<dbReference type="EMBL" id="QJUL01000017">
    <property type="protein sequence ID" value="TBU91980.1"/>
    <property type="molecule type" value="Genomic_DNA"/>
</dbReference>
<dbReference type="Pfam" id="PF07865">
    <property type="entry name" value="DUF1652"/>
    <property type="match status" value="1"/>
</dbReference>